<name>A0A327T300_9SPHI</name>
<reference evidence="2 3" key="1">
    <citation type="submission" date="2018-06" db="EMBL/GenBank/DDBJ databases">
        <title>Genomic Encyclopedia of Archaeal and Bacterial Type Strains, Phase II (KMG-II): from individual species to whole genera.</title>
        <authorList>
            <person name="Goeker M."/>
        </authorList>
    </citation>
    <scope>NUCLEOTIDE SEQUENCE [LARGE SCALE GENOMIC DNA]</scope>
    <source>
        <strain evidence="2 3">DSM 14825</strain>
    </source>
</reference>
<gene>
    <name evidence="2" type="ORF">LY11_00783</name>
</gene>
<organism evidence="2 3">
    <name type="scientific">Pedobacter cryoconitis</name>
    <dbReference type="NCBI Taxonomy" id="188932"/>
    <lineage>
        <taxon>Bacteria</taxon>
        <taxon>Pseudomonadati</taxon>
        <taxon>Bacteroidota</taxon>
        <taxon>Sphingobacteriia</taxon>
        <taxon>Sphingobacteriales</taxon>
        <taxon>Sphingobacteriaceae</taxon>
        <taxon>Pedobacter</taxon>
    </lineage>
</organism>
<dbReference type="Pfam" id="PF13590">
    <property type="entry name" value="DUF4136"/>
    <property type="match status" value="1"/>
</dbReference>
<dbReference type="Proteomes" id="UP000249754">
    <property type="component" value="Unassembled WGS sequence"/>
</dbReference>
<feature type="domain" description="DUF4136" evidence="1">
    <location>
        <begin position="32"/>
        <end position="194"/>
    </location>
</feature>
<evidence type="ECO:0000259" key="1">
    <source>
        <dbReference type="Pfam" id="PF13590"/>
    </source>
</evidence>
<evidence type="ECO:0000313" key="3">
    <source>
        <dbReference type="Proteomes" id="UP000249754"/>
    </source>
</evidence>
<dbReference type="InterPro" id="IPR025411">
    <property type="entry name" value="DUF4136"/>
</dbReference>
<dbReference type="AlphaFoldDB" id="A0A327T300"/>
<proteinExistence type="predicted"/>
<evidence type="ECO:0000313" key="2">
    <source>
        <dbReference type="EMBL" id="RAJ35538.1"/>
    </source>
</evidence>
<dbReference type="Gene3D" id="3.30.160.670">
    <property type="match status" value="1"/>
</dbReference>
<accession>A0A327T300</accession>
<dbReference type="EMBL" id="QLLR01000002">
    <property type="protein sequence ID" value="RAJ35538.1"/>
    <property type="molecule type" value="Genomic_DNA"/>
</dbReference>
<comment type="caution">
    <text evidence="2">The sequence shown here is derived from an EMBL/GenBank/DDBJ whole genome shotgun (WGS) entry which is preliminary data.</text>
</comment>
<protein>
    <submittedName>
        <fullName evidence="2">Uncharacterized protein DUF4136</fullName>
    </submittedName>
</protein>
<sequence>MKKLILMLFITAVEFSGCSSYNYYAVAHKPLDPAKYKTFAWIPEGKSKSTSIYDNDVATDKIVESASQEMKNRGFNLQSDNPDLLLRYTAVVNKEIKDYTDPVYYNPPSRILPRVSYYGGRRVYYYSYYNPLPIYVGDRERSIRIKANSIMIDIIDRKSSKVIWRGWAEGEVDNPEKAINQIPNVISNIFKKLPQ</sequence>
<dbReference type="RefSeq" id="WP_170132619.1">
    <property type="nucleotide sequence ID" value="NZ_QLLR01000002.1"/>
</dbReference>